<dbReference type="SMART" id="SM00032">
    <property type="entry name" value="CCP"/>
    <property type="match status" value="4"/>
</dbReference>
<dbReference type="InterPro" id="IPR003599">
    <property type="entry name" value="Ig_sub"/>
</dbReference>
<dbReference type="InterPro" id="IPR013783">
    <property type="entry name" value="Ig-like_fold"/>
</dbReference>
<dbReference type="SUPFAM" id="SSF57535">
    <property type="entry name" value="Complement control module/SCR domain"/>
    <property type="match status" value="4"/>
</dbReference>
<sequence length="478" mass="52535">MYYLFTFLSFVPFIWCQTEENVTFSLDDFKCSLPDVKSLDDNLDVTRFRSDFSKISEVKFPGLIGPLNERLICKIKCIDGNWVGPLCSSTPDGRFQPILRECLYKNDHPLLAISFKNSSIEGEAHFPHGSVITARCIHFGLYKLKGDGTLHCENGEWTPKLPECVPTTVVTNFTGDAPPTIQYTIVSGSAVVQPSGELFVYPDSSIRLSCITPRALGDPDWSWTSALGHHVAAWSTEDGEQETHYRLTLSKMSARHSDQYTCAAPGGHTNTVLVKVVNVSCPPLMVSPKVRQFAQGLKLGHAAHFSCQPGYHLEGPAILTCMGDGRWSSSHPRCVETSCPPLRALSPQLSVVEYNASWGGRAVFQCAWGYRLVGAPGLECLLDGRWSGAPPHCAPIYCPDPLIPEHGRLLTAPKHGSYTVGDLVSFSCDNTFHLAGEASIVCTETGYWSHPPPFCGPVEQRTIDTIFVENSTLVHLDD</sequence>
<reference evidence="9" key="1">
    <citation type="submission" date="2021-12" db="EMBL/GenBank/DDBJ databases">
        <authorList>
            <person name="King R."/>
        </authorList>
    </citation>
    <scope>NUCLEOTIDE SEQUENCE</scope>
</reference>
<evidence type="ECO:0000313" key="10">
    <source>
        <dbReference type="Proteomes" id="UP001153292"/>
    </source>
</evidence>
<keyword evidence="10" id="KW-1185">Reference proteome</keyword>
<evidence type="ECO:0000259" key="8">
    <source>
        <dbReference type="PROSITE" id="PS50923"/>
    </source>
</evidence>
<keyword evidence="4" id="KW-0325">Glycoprotein</keyword>
<evidence type="ECO:0000256" key="5">
    <source>
        <dbReference type="PROSITE-ProRule" id="PRU00302"/>
    </source>
</evidence>
<gene>
    <name evidence="9" type="ORF">CHILSU_LOCUS5029</name>
</gene>
<protein>
    <recommendedName>
        <fullName evidence="11">Locomotion-related protein Hikaru genki</fullName>
    </recommendedName>
</protein>
<evidence type="ECO:0000256" key="4">
    <source>
        <dbReference type="ARBA" id="ARBA00023180"/>
    </source>
</evidence>
<dbReference type="PROSITE" id="PS50923">
    <property type="entry name" value="SUSHI"/>
    <property type="match status" value="4"/>
</dbReference>
<dbReference type="Gene3D" id="2.10.70.10">
    <property type="entry name" value="Complement Module, domain 1"/>
    <property type="match status" value="4"/>
</dbReference>
<evidence type="ECO:0000256" key="2">
    <source>
        <dbReference type="ARBA" id="ARBA00022737"/>
    </source>
</evidence>
<feature type="chain" id="PRO_5046415746" description="Locomotion-related protein Hikaru genki" evidence="6">
    <location>
        <begin position="17"/>
        <end position="478"/>
    </location>
</feature>
<dbReference type="CDD" id="cd00033">
    <property type="entry name" value="CCP"/>
    <property type="match status" value="4"/>
</dbReference>
<evidence type="ECO:0000313" key="9">
    <source>
        <dbReference type="EMBL" id="CAH0401791.1"/>
    </source>
</evidence>
<dbReference type="InterPro" id="IPR036179">
    <property type="entry name" value="Ig-like_dom_sf"/>
</dbReference>
<keyword evidence="2" id="KW-0677">Repeat</keyword>
<evidence type="ECO:0000256" key="3">
    <source>
        <dbReference type="ARBA" id="ARBA00023157"/>
    </source>
</evidence>
<name>A0ABN8B642_CHISP</name>
<evidence type="ECO:0008006" key="11">
    <source>
        <dbReference type="Google" id="ProtNLM"/>
    </source>
</evidence>
<evidence type="ECO:0000256" key="6">
    <source>
        <dbReference type="SAM" id="SignalP"/>
    </source>
</evidence>
<proteinExistence type="predicted"/>
<dbReference type="PANTHER" id="PTHR19325">
    <property type="entry name" value="COMPLEMENT COMPONENT-RELATED SUSHI DOMAIN-CONTAINING"/>
    <property type="match status" value="1"/>
</dbReference>
<feature type="domain" description="Sushi" evidence="8">
    <location>
        <begin position="279"/>
        <end position="336"/>
    </location>
</feature>
<dbReference type="InterPro" id="IPR050350">
    <property type="entry name" value="Compl-Cell_Adhes-Reg"/>
</dbReference>
<dbReference type="InterPro" id="IPR000436">
    <property type="entry name" value="Sushi_SCR_CCP_dom"/>
</dbReference>
<keyword evidence="3 5" id="KW-1015">Disulfide bond</keyword>
<keyword evidence="1 5" id="KW-0768">Sushi</keyword>
<dbReference type="Gene3D" id="2.60.40.10">
    <property type="entry name" value="Immunoglobulins"/>
    <property type="match status" value="1"/>
</dbReference>
<feature type="domain" description="Sushi" evidence="8">
    <location>
        <begin position="396"/>
        <end position="457"/>
    </location>
</feature>
<feature type="disulfide bond" evidence="5">
    <location>
        <begin position="366"/>
        <end position="393"/>
    </location>
</feature>
<organism evidence="9 10">
    <name type="scientific">Chilo suppressalis</name>
    <name type="common">Asiatic rice borer moth</name>
    <dbReference type="NCBI Taxonomy" id="168631"/>
    <lineage>
        <taxon>Eukaryota</taxon>
        <taxon>Metazoa</taxon>
        <taxon>Ecdysozoa</taxon>
        <taxon>Arthropoda</taxon>
        <taxon>Hexapoda</taxon>
        <taxon>Insecta</taxon>
        <taxon>Pterygota</taxon>
        <taxon>Neoptera</taxon>
        <taxon>Endopterygota</taxon>
        <taxon>Lepidoptera</taxon>
        <taxon>Glossata</taxon>
        <taxon>Ditrysia</taxon>
        <taxon>Pyraloidea</taxon>
        <taxon>Crambidae</taxon>
        <taxon>Crambinae</taxon>
        <taxon>Chilo</taxon>
    </lineage>
</organism>
<dbReference type="SMART" id="SM00409">
    <property type="entry name" value="IG"/>
    <property type="match status" value="1"/>
</dbReference>
<feature type="domain" description="Ig-like" evidence="7">
    <location>
        <begin position="179"/>
        <end position="280"/>
    </location>
</feature>
<dbReference type="Proteomes" id="UP001153292">
    <property type="component" value="Chromosome 2"/>
</dbReference>
<feature type="disulfide bond" evidence="5">
    <location>
        <begin position="307"/>
        <end position="334"/>
    </location>
</feature>
<feature type="disulfide bond" evidence="5">
    <location>
        <begin position="428"/>
        <end position="455"/>
    </location>
</feature>
<comment type="caution">
    <text evidence="5">Lacks conserved residue(s) required for the propagation of feature annotation.</text>
</comment>
<dbReference type="PROSITE" id="PS50835">
    <property type="entry name" value="IG_LIKE"/>
    <property type="match status" value="1"/>
</dbReference>
<feature type="signal peptide" evidence="6">
    <location>
        <begin position="1"/>
        <end position="16"/>
    </location>
</feature>
<keyword evidence="6" id="KW-0732">Signal</keyword>
<dbReference type="Pfam" id="PF00084">
    <property type="entry name" value="Sushi"/>
    <property type="match status" value="4"/>
</dbReference>
<dbReference type="InterPro" id="IPR035976">
    <property type="entry name" value="Sushi/SCR/CCP_sf"/>
</dbReference>
<feature type="domain" description="Sushi" evidence="8">
    <location>
        <begin position="337"/>
        <end position="395"/>
    </location>
</feature>
<dbReference type="EMBL" id="OU963895">
    <property type="protein sequence ID" value="CAH0401791.1"/>
    <property type="molecule type" value="Genomic_DNA"/>
</dbReference>
<dbReference type="PANTHER" id="PTHR19325:SF575">
    <property type="entry name" value="LOCOMOTION-RELATED PROTEIN HIKARU GENKI"/>
    <property type="match status" value="1"/>
</dbReference>
<accession>A0ABN8B642</accession>
<dbReference type="InterPro" id="IPR007110">
    <property type="entry name" value="Ig-like_dom"/>
</dbReference>
<evidence type="ECO:0000256" key="1">
    <source>
        <dbReference type="ARBA" id="ARBA00022659"/>
    </source>
</evidence>
<feature type="domain" description="Sushi" evidence="8">
    <location>
        <begin position="100"/>
        <end position="166"/>
    </location>
</feature>
<evidence type="ECO:0000259" key="7">
    <source>
        <dbReference type="PROSITE" id="PS50835"/>
    </source>
</evidence>
<dbReference type="SUPFAM" id="SSF48726">
    <property type="entry name" value="Immunoglobulin"/>
    <property type="match status" value="1"/>
</dbReference>